<comment type="caution">
    <text evidence="1">The sequence shown here is derived from an EMBL/GenBank/DDBJ whole genome shotgun (WGS) entry which is preliminary data.</text>
</comment>
<gene>
    <name evidence="1" type="ORF">SO3561_07357</name>
</gene>
<reference evidence="2" key="1">
    <citation type="submission" date="2017-05" db="EMBL/GenBank/DDBJ databases">
        <title>Streptomyces olivochromogenes NBRC 3561 whole genome shotgun sequence.</title>
        <authorList>
            <person name="Dohra H."/>
            <person name="Kodani S."/>
        </authorList>
    </citation>
    <scope>NUCLEOTIDE SEQUENCE [LARGE SCALE GENOMIC DNA]</scope>
    <source>
        <strain evidence="2">NBRC 3561</strain>
    </source>
</reference>
<dbReference type="Proteomes" id="UP000217446">
    <property type="component" value="Unassembled WGS sequence"/>
</dbReference>
<dbReference type="EMBL" id="BDQI01000021">
    <property type="protein sequence ID" value="GAX55795.1"/>
    <property type="molecule type" value="Genomic_DNA"/>
</dbReference>
<dbReference type="RefSeq" id="WP_067375633.1">
    <property type="nucleotide sequence ID" value="NZ_BDQI01000021.1"/>
</dbReference>
<evidence type="ECO:0000313" key="1">
    <source>
        <dbReference type="EMBL" id="GAX55795.1"/>
    </source>
</evidence>
<keyword evidence="2" id="KW-1185">Reference proteome</keyword>
<sequence>MGDAQYHQQNLHQLYDDMAHDDLAGEGIFASGGSSTRRWPYAEEGPANRDKIWNHTERKEAQERAHELLLRSLTEEQADALLICSMDKDVLDDLIGALWKQYQRGVIDGAPKIVGT</sequence>
<accession>A0A250VNQ1</accession>
<name>A0A250VNQ1_STROL</name>
<organism evidence="1 2">
    <name type="scientific">Streptomyces olivochromogenes</name>
    <dbReference type="NCBI Taxonomy" id="1963"/>
    <lineage>
        <taxon>Bacteria</taxon>
        <taxon>Bacillati</taxon>
        <taxon>Actinomycetota</taxon>
        <taxon>Actinomycetes</taxon>
        <taxon>Kitasatosporales</taxon>
        <taxon>Streptomycetaceae</taxon>
        <taxon>Streptomyces</taxon>
    </lineage>
</organism>
<protein>
    <submittedName>
        <fullName evidence="1">Uncharacterized protein</fullName>
    </submittedName>
</protein>
<proteinExistence type="predicted"/>
<dbReference type="AlphaFoldDB" id="A0A250VNQ1"/>
<evidence type="ECO:0000313" key="2">
    <source>
        <dbReference type="Proteomes" id="UP000217446"/>
    </source>
</evidence>